<dbReference type="GeneID" id="100203698"/>
<keyword evidence="4" id="KW-1185">Reference proteome</keyword>
<protein>
    <submittedName>
        <fullName evidence="5">Synaptotagmin-15 isoform X1</fullName>
    </submittedName>
</protein>
<dbReference type="RefSeq" id="XP_065670728.1">
    <property type="nucleotide sequence ID" value="XM_065814656.1"/>
</dbReference>
<feature type="region of interest" description="Disordered" evidence="1">
    <location>
        <begin position="114"/>
        <end position="147"/>
    </location>
</feature>
<dbReference type="PROSITE" id="PS50004">
    <property type="entry name" value="C2"/>
    <property type="match status" value="1"/>
</dbReference>
<dbReference type="InterPro" id="IPR000008">
    <property type="entry name" value="C2_dom"/>
</dbReference>
<proteinExistence type="predicted"/>
<name>A0ABM4D8U0_HYDVU</name>
<dbReference type="InterPro" id="IPR035892">
    <property type="entry name" value="C2_domain_sf"/>
</dbReference>
<gene>
    <name evidence="5" type="primary">LOC100203698</name>
</gene>
<dbReference type="Gene3D" id="2.60.40.150">
    <property type="entry name" value="C2 domain"/>
    <property type="match status" value="2"/>
</dbReference>
<evidence type="ECO:0000313" key="5">
    <source>
        <dbReference type="RefSeq" id="XP_065670728.1"/>
    </source>
</evidence>
<dbReference type="Pfam" id="PF00168">
    <property type="entry name" value="C2"/>
    <property type="match status" value="1"/>
</dbReference>
<keyword evidence="2" id="KW-1133">Transmembrane helix</keyword>
<evidence type="ECO:0000256" key="1">
    <source>
        <dbReference type="SAM" id="MobiDB-lite"/>
    </source>
</evidence>
<dbReference type="PANTHER" id="PTHR10024">
    <property type="entry name" value="SYNAPTOTAGMIN"/>
    <property type="match status" value="1"/>
</dbReference>
<organism evidence="4 5">
    <name type="scientific">Hydra vulgaris</name>
    <name type="common">Hydra</name>
    <name type="synonym">Hydra attenuata</name>
    <dbReference type="NCBI Taxonomy" id="6087"/>
    <lineage>
        <taxon>Eukaryota</taxon>
        <taxon>Metazoa</taxon>
        <taxon>Cnidaria</taxon>
        <taxon>Hydrozoa</taxon>
        <taxon>Hydroidolina</taxon>
        <taxon>Anthoathecata</taxon>
        <taxon>Aplanulata</taxon>
        <taxon>Hydridae</taxon>
        <taxon>Hydra</taxon>
    </lineage>
</organism>
<keyword evidence="2" id="KW-0812">Transmembrane</keyword>
<dbReference type="PANTHER" id="PTHR10024:SF227">
    <property type="entry name" value="SYNAPTOTAGMIN 1"/>
    <property type="match status" value="1"/>
</dbReference>
<evidence type="ECO:0000259" key="3">
    <source>
        <dbReference type="PROSITE" id="PS50004"/>
    </source>
</evidence>
<dbReference type="SUPFAM" id="SSF49562">
    <property type="entry name" value="C2 domain (Calcium/lipid-binding domain, CaLB)"/>
    <property type="match status" value="2"/>
</dbReference>
<evidence type="ECO:0000256" key="2">
    <source>
        <dbReference type="SAM" id="Phobius"/>
    </source>
</evidence>
<feature type="compositionally biased region" description="Basic and acidic residues" evidence="1">
    <location>
        <begin position="114"/>
        <end position="146"/>
    </location>
</feature>
<keyword evidence="2" id="KW-0472">Membrane</keyword>
<dbReference type="Proteomes" id="UP001652625">
    <property type="component" value="Chromosome 12"/>
</dbReference>
<reference evidence="5" key="1">
    <citation type="submission" date="2025-08" db="UniProtKB">
        <authorList>
            <consortium name="RefSeq"/>
        </authorList>
    </citation>
    <scope>IDENTIFICATION</scope>
</reference>
<feature type="domain" description="C2" evidence="3">
    <location>
        <begin position="165"/>
        <end position="287"/>
    </location>
</feature>
<sequence length="491" mass="56493">MTFQHFKGAPLIGFLILLGIIFSGAVIVAISLYNKRRARNRTRSLLRKYTIREHVDNKVVGTLRNPIQPPSNSYIKVKLVSKKPAPLKRQRLVYDESMDDKLLSEFVKDNEIHHPHERSQSFEKNQNKDRFLDKFKNSSKGNDKKRLSFNNEDISKIQSENRAEGFGKIEITLQYSISEELLNVALISGKEIHSGDLEDVLKFPAISIQLEGNDESEVTSNPDDAPHPMYDQEFAFPLSVDMLKRGILRFTVRDLLYSHDIRIIGFVRIFLHDYESILLRGEITPLIRGNIIMSLVKQPSYFIGEVLLSLSYDCVTDKVVVNIQRLRNLQISKEDKDVYVKVSILLDNKILLSKKTACFAPSRNISTNKQTFEFNALSDYLDSFPNPQLDLTQELPSYQSKFVKSSTPLNNSSGTDRYIVELNTPDSLKNHMGILLSVRATTSNVTKRVIGRLYIGKTSKAESEEQIHWKEMLKHFDNRITQWHYLKLDRL</sequence>
<feature type="transmembrane region" description="Helical" evidence="2">
    <location>
        <begin position="12"/>
        <end position="33"/>
    </location>
</feature>
<evidence type="ECO:0000313" key="4">
    <source>
        <dbReference type="Proteomes" id="UP001652625"/>
    </source>
</evidence>
<accession>A0ABM4D8U0</accession>